<feature type="compositionally biased region" description="Low complexity" evidence="1">
    <location>
        <begin position="296"/>
        <end position="317"/>
    </location>
</feature>
<gene>
    <name evidence="3" type="ORF">DKT77_06300</name>
</gene>
<proteinExistence type="predicted"/>
<dbReference type="AlphaFoldDB" id="A0A2V2LJT0"/>
<dbReference type="RefSeq" id="WP_109810867.1">
    <property type="nucleotide sequence ID" value="NZ_QGKU01000026.1"/>
</dbReference>
<comment type="caution">
    <text evidence="3">The sequence shown here is derived from an EMBL/GenBank/DDBJ whole genome shotgun (WGS) entry which is preliminary data.</text>
</comment>
<dbReference type="Gene3D" id="2.30.330.10">
    <property type="entry name" value="SpoA-like"/>
    <property type="match status" value="1"/>
</dbReference>
<feature type="domain" description="Flagellar motor switch protein FliN-like C-terminal" evidence="2">
    <location>
        <begin position="219"/>
        <end position="288"/>
    </location>
</feature>
<evidence type="ECO:0000313" key="4">
    <source>
        <dbReference type="Proteomes" id="UP000245680"/>
    </source>
</evidence>
<keyword evidence="4" id="KW-1185">Reference proteome</keyword>
<evidence type="ECO:0000313" key="3">
    <source>
        <dbReference type="EMBL" id="PWR03466.1"/>
    </source>
</evidence>
<dbReference type="Pfam" id="PF01052">
    <property type="entry name" value="FliMN_C"/>
    <property type="match status" value="1"/>
</dbReference>
<dbReference type="OrthoDB" id="7824563at2"/>
<name>A0A2V2LJT0_9RHOB</name>
<accession>A0A2V2LJT0</accession>
<evidence type="ECO:0000256" key="1">
    <source>
        <dbReference type="SAM" id="MobiDB-lite"/>
    </source>
</evidence>
<dbReference type="InterPro" id="IPR036429">
    <property type="entry name" value="SpoA-like_sf"/>
</dbReference>
<evidence type="ECO:0000259" key="2">
    <source>
        <dbReference type="Pfam" id="PF01052"/>
    </source>
</evidence>
<organism evidence="3 4">
    <name type="scientific">Meridianimarinicoccus roseus</name>
    <dbReference type="NCBI Taxonomy" id="2072018"/>
    <lineage>
        <taxon>Bacteria</taxon>
        <taxon>Pseudomonadati</taxon>
        <taxon>Pseudomonadota</taxon>
        <taxon>Alphaproteobacteria</taxon>
        <taxon>Rhodobacterales</taxon>
        <taxon>Paracoccaceae</taxon>
        <taxon>Meridianimarinicoccus</taxon>
    </lineage>
</organism>
<sequence>MSDPVPSILKRMAGAGRQPPDHGVVSPYGAMRLALSRAAQDVVRAPLVGGHVTDLRITLRTMGDMLPVDGLWVLLQGRGRARGLICADASLLAALVQALTTGRISGAEVAERRPTQTDALLVRRVLTCVLETLALRLGGHPAEDWARGYQPRDRVTDPARLPHLLQDVVYRGLSMEVDIGDGLRAGQLLLILPQTENASEAALSDSARRESEGRSAARSLLAAPTEMEAVLCRLRMPLAEIGALQPGALLTIPRRALNEVTLQGLDGTPLARARLGQSRGFRAVRLLEGASDPPRAGATDAPGQGAAAAAESAARAPQPTPVPVPVARVAGAGGAG</sequence>
<dbReference type="EMBL" id="QGKU01000026">
    <property type="protein sequence ID" value="PWR03466.1"/>
    <property type="molecule type" value="Genomic_DNA"/>
</dbReference>
<protein>
    <recommendedName>
        <fullName evidence="2">Flagellar motor switch protein FliN-like C-terminal domain-containing protein</fullName>
    </recommendedName>
</protein>
<feature type="region of interest" description="Disordered" evidence="1">
    <location>
        <begin position="289"/>
        <end position="336"/>
    </location>
</feature>
<dbReference type="Proteomes" id="UP000245680">
    <property type="component" value="Unassembled WGS sequence"/>
</dbReference>
<reference evidence="3 4" key="1">
    <citation type="submission" date="2018-05" db="EMBL/GenBank/DDBJ databases">
        <title>Rhodobacteraceae gen. nov., sp. nov. isolated from sea water.</title>
        <authorList>
            <person name="Ren Y."/>
        </authorList>
    </citation>
    <scope>NUCLEOTIDE SEQUENCE [LARGE SCALE GENOMIC DNA]</scope>
    <source>
        <strain evidence="3 4">TG-679</strain>
    </source>
</reference>
<dbReference type="SUPFAM" id="SSF101801">
    <property type="entry name" value="Surface presentation of antigens (SPOA)"/>
    <property type="match status" value="1"/>
</dbReference>
<dbReference type="InterPro" id="IPR001543">
    <property type="entry name" value="FliN-like_C"/>
</dbReference>